<feature type="transmembrane region" description="Helical" evidence="1">
    <location>
        <begin position="532"/>
        <end position="554"/>
    </location>
</feature>
<keyword evidence="1" id="KW-0812">Transmembrane</keyword>
<evidence type="ECO:0000256" key="1">
    <source>
        <dbReference type="SAM" id="Phobius"/>
    </source>
</evidence>
<feature type="transmembrane region" description="Helical" evidence="1">
    <location>
        <begin position="370"/>
        <end position="387"/>
    </location>
</feature>
<keyword evidence="1" id="KW-1133">Transmembrane helix</keyword>
<sequence length="606" mass="69345">MSLNPGTDSISTDYLDLIERLPTHEREGQLFWKLRLRESRSQLRHLFANSRMRTSLVISLSIFFWIGLFVLFYLGFDFVVGQVGLPGATYHAQTVKFVFTLFFMSLQIMLIFSSGIILYGGLYASQETNHLLTMPVRDSRLVLYRFQESLFFSSWGFFLLASPMMIAYGIVVAAPWYYYVYLPWLMISFAYIPCVIGAICCLLLISRVPHLRRIVVGIIALVVVAIAYSSIWHTLDINDADLLGAAWFKQTFRRFEFTRGEWLPSTWLSNGLLEAAREQTQDPGDLPWFESGKYLIVLLSNALFLHVILLWVGGRIYRPSYYALNSRQARETHVHMAWIDRLTEKLLFFLPRETQLLIIKDIRLFRRDPVQWSQFIIFFGLLMLYFANIDRFRQHRQDISVLAWVNIVSFLNLAVVGLILSTFTTRFIYPLISLEGRRFWILGRLPIERDSILWGKFLFAACGSWLPCAGLVLASDVMLRVSMQVIIIHQFICLLLCIGLSGMAVGLGAIMPDFREQSPSKIAAGFGGTLNLVLSAIYILLTVLLTALPCHFYFMANESRLQTQMVPPANLQLWLSLGLVGVVILAAVVTIVPLKYGLRAFRKLEV</sequence>
<proteinExistence type="predicted"/>
<name>A0A5B9Q9C1_9BACT</name>
<dbReference type="EMBL" id="CP042913">
    <property type="protein sequence ID" value="QEG35617.1"/>
    <property type="molecule type" value="Genomic_DNA"/>
</dbReference>
<feature type="transmembrane region" description="Helical" evidence="1">
    <location>
        <begin position="54"/>
        <end position="76"/>
    </location>
</feature>
<dbReference type="Proteomes" id="UP000323917">
    <property type="component" value="Chromosome"/>
</dbReference>
<feature type="transmembrane region" description="Helical" evidence="1">
    <location>
        <begin position="294"/>
        <end position="312"/>
    </location>
</feature>
<accession>A0A5B9Q9C1</accession>
<feature type="transmembrane region" description="Helical" evidence="1">
    <location>
        <begin position="214"/>
        <end position="235"/>
    </location>
</feature>
<feature type="transmembrane region" description="Helical" evidence="1">
    <location>
        <begin position="96"/>
        <end position="124"/>
    </location>
</feature>
<dbReference type="Pfam" id="PF16949">
    <property type="entry name" value="ABC_tran_2"/>
    <property type="match status" value="1"/>
</dbReference>
<protein>
    <submittedName>
        <fullName evidence="2">Uncharacterized protein</fullName>
    </submittedName>
</protein>
<feature type="transmembrane region" description="Helical" evidence="1">
    <location>
        <begin position="184"/>
        <end position="205"/>
    </location>
</feature>
<feature type="transmembrane region" description="Helical" evidence="1">
    <location>
        <begin position="150"/>
        <end position="178"/>
    </location>
</feature>
<feature type="transmembrane region" description="Helical" evidence="1">
    <location>
        <begin position="407"/>
        <end position="432"/>
    </location>
</feature>
<organism evidence="2 3">
    <name type="scientific">Bythopirellula goksoeyrii</name>
    <dbReference type="NCBI Taxonomy" id="1400387"/>
    <lineage>
        <taxon>Bacteria</taxon>
        <taxon>Pseudomonadati</taxon>
        <taxon>Planctomycetota</taxon>
        <taxon>Planctomycetia</taxon>
        <taxon>Pirellulales</taxon>
        <taxon>Lacipirellulaceae</taxon>
        <taxon>Bythopirellula</taxon>
    </lineage>
</organism>
<dbReference type="InterPro" id="IPR031599">
    <property type="entry name" value="ABC_tran_2"/>
</dbReference>
<gene>
    <name evidence="2" type="ORF">Pr1d_29190</name>
</gene>
<keyword evidence="3" id="KW-1185">Reference proteome</keyword>
<feature type="transmembrane region" description="Helical" evidence="1">
    <location>
        <begin position="453"/>
        <end position="474"/>
    </location>
</feature>
<reference evidence="2 3" key="1">
    <citation type="submission" date="2019-08" db="EMBL/GenBank/DDBJ databases">
        <title>Deep-cultivation of Planctomycetes and their phenomic and genomic characterization uncovers novel biology.</title>
        <authorList>
            <person name="Wiegand S."/>
            <person name="Jogler M."/>
            <person name="Boedeker C."/>
            <person name="Pinto D."/>
            <person name="Vollmers J."/>
            <person name="Rivas-Marin E."/>
            <person name="Kohn T."/>
            <person name="Peeters S.H."/>
            <person name="Heuer A."/>
            <person name="Rast P."/>
            <person name="Oberbeckmann S."/>
            <person name="Bunk B."/>
            <person name="Jeske O."/>
            <person name="Meyerdierks A."/>
            <person name="Storesund J.E."/>
            <person name="Kallscheuer N."/>
            <person name="Luecker S."/>
            <person name="Lage O.M."/>
            <person name="Pohl T."/>
            <person name="Merkel B.J."/>
            <person name="Hornburger P."/>
            <person name="Mueller R.-W."/>
            <person name="Bruemmer F."/>
            <person name="Labrenz M."/>
            <person name="Spormann A.M."/>
            <person name="Op den Camp H."/>
            <person name="Overmann J."/>
            <person name="Amann R."/>
            <person name="Jetten M.S.M."/>
            <person name="Mascher T."/>
            <person name="Medema M.H."/>
            <person name="Devos D.P."/>
            <person name="Kaster A.-K."/>
            <person name="Ovreas L."/>
            <person name="Rohde M."/>
            <person name="Galperin M.Y."/>
            <person name="Jogler C."/>
        </authorList>
    </citation>
    <scope>NUCLEOTIDE SEQUENCE [LARGE SCALE GENOMIC DNA]</scope>
    <source>
        <strain evidence="2 3">Pr1d</strain>
    </source>
</reference>
<evidence type="ECO:0000313" key="3">
    <source>
        <dbReference type="Proteomes" id="UP000323917"/>
    </source>
</evidence>
<dbReference type="KEGG" id="bgok:Pr1d_29190"/>
<keyword evidence="1" id="KW-0472">Membrane</keyword>
<dbReference type="OrthoDB" id="56319at2"/>
<evidence type="ECO:0000313" key="2">
    <source>
        <dbReference type="EMBL" id="QEG35617.1"/>
    </source>
</evidence>
<feature type="transmembrane region" description="Helical" evidence="1">
    <location>
        <begin position="486"/>
        <end position="511"/>
    </location>
</feature>
<dbReference type="AlphaFoldDB" id="A0A5B9Q9C1"/>
<feature type="transmembrane region" description="Helical" evidence="1">
    <location>
        <begin position="574"/>
        <end position="594"/>
    </location>
</feature>